<comment type="caution">
    <text evidence="1">The sequence shown here is derived from an EMBL/GenBank/DDBJ whole genome shotgun (WGS) entry which is preliminary data.</text>
</comment>
<accession>A0ACC0GVT4</accession>
<sequence>MYSVSIDGQDHETSRPRKIPPSSSLLWARNLRHYIGSGSGLGSEALMELETKRIFLNIFKEKQQKSAEAGTIPSFYKKKQSDLLLNADDLDAMWVCFRENCVIDDATGAEKMNYEDFCHIASVCTEQIGPKCRRFFSPSNFMKFEKDESGRIAILPFYLYVMHTVSLTQARIDMSELDEDSDGFLQPHEMEAYIGGLIPNLAQLRDMPAAFIQMYCRIAAHKFFFFCDPHRREKGCIKKILLSNCLQELMELHQESEEEVTDVEQAENWFSLTSAQRICDMFLALDKDMNGTLSKQELREYADGTLTDIFIERAFDEHVRHGKTRGGNAREMDFESFLDFVLALENKDTPEGLTYLFQCLDLRGRRYLTTADIHTLFRDVHQKWIEGGNYELCIEDVRDEIWDMVKPSDPLRITLADLLACKQGGTVASMLVDIFSLRAFDEHVRHGKTGGGNAREMDFESFLDFVLALENKDTPEGLTYCSSVLISVEEDTSQQLIFTHFSEMYTPEMDWREL</sequence>
<protein>
    <submittedName>
        <fullName evidence="1">Serine/threonine-protein phosphatase 2A regulatory subunit B'' subunit TON2</fullName>
    </submittedName>
</protein>
<dbReference type="Proteomes" id="UP001060215">
    <property type="component" value="Chromosome 9"/>
</dbReference>
<evidence type="ECO:0000313" key="2">
    <source>
        <dbReference type="Proteomes" id="UP001060215"/>
    </source>
</evidence>
<keyword evidence="2" id="KW-1185">Reference proteome</keyword>
<evidence type="ECO:0000313" key="1">
    <source>
        <dbReference type="EMBL" id="KAI8004657.1"/>
    </source>
</evidence>
<gene>
    <name evidence="1" type="ORF">LOK49_LG08G03137</name>
</gene>
<reference evidence="1 2" key="1">
    <citation type="journal article" date="2022" name="Plant J.">
        <title>Chromosome-level genome of Camellia lanceoleosa provides a valuable resource for understanding genome evolution and self-incompatibility.</title>
        <authorList>
            <person name="Gong W."/>
            <person name="Xiao S."/>
            <person name="Wang L."/>
            <person name="Liao Z."/>
            <person name="Chang Y."/>
            <person name="Mo W."/>
            <person name="Hu G."/>
            <person name="Li W."/>
            <person name="Zhao G."/>
            <person name="Zhu H."/>
            <person name="Hu X."/>
            <person name="Ji K."/>
            <person name="Xiang X."/>
            <person name="Song Q."/>
            <person name="Yuan D."/>
            <person name="Jin S."/>
            <person name="Zhang L."/>
        </authorList>
    </citation>
    <scope>NUCLEOTIDE SEQUENCE [LARGE SCALE GENOMIC DNA]</scope>
    <source>
        <strain evidence="1">SQ_2022a</strain>
    </source>
</reference>
<name>A0ACC0GVT4_9ERIC</name>
<proteinExistence type="predicted"/>
<dbReference type="EMBL" id="CM045766">
    <property type="protein sequence ID" value="KAI8004657.1"/>
    <property type="molecule type" value="Genomic_DNA"/>
</dbReference>
<organism evidence="1 2">
    <name type="scientific">Camellia lanceoleosa</name>
    <dbReference type="NCBI Taxonomy" id="1840588"/>
    <lineage>
        <taxon>Eukaryota</taxon>
        <taxon>Viridiplantae</taxon>
        <taxon>Streptophyta</taxon>
        <taxon>Embryophyta</taxon>
        <taxon>Tracheophyta</taxon>
        <taxon>Spermatophyta</taxon>
        <taxon>Magnoliopsida</taxon>
        <taxon>eudicotyledons</taxon>
        <taxon>Gunneridae</taxon>
        <taxon>Pentapetalae</taxon>
        <taxon>asterids</taxon>
        <taxon>Ericales</taxon>
        <taxon>Theaceae</taxon>
        <taxon>Camellia</taxon>
    </lineage>
</organism>